<dbReference type="GO" id="GO:0008658">
    <property type="term" value="F:penicillin binding"/>
    <property type="evidence" value="ECO:0007669"/>
    <property type="project" value="InterPro"/>
</dbReference>
<feature type="domain" description="Penicillin-binding protein transpeptidase" evidence="1">
    <location>
        <begin position="265"/>
        <end position="539"/>
    </location>
</feature>
<evidence type="ECO:0000313" key="3">
    <source>
        <dbReference type="EMBL" id="AYG82333.1"/>
    </source>
</evidence>
<keyword evidence="4" id="KW-1185">Reference proteome</keyword>
<dbReference type="SUPFAM" id="SSF56601">
    <property type="entry name" value="beta-lactamase/transpeptidase-like"/>
    <property type="match status" value="1"/>
</dbReference>
<organism evidence="3 4">
    <name type="scientific">Streptomyces hundungensis</name>
    <dbReference type="NCBI Taxonomy" id="1077946"/>
    <lineage>
        <taxon>Bacteria</taxon>
        <taxon>Bacillati</taxon>
        <taxon>Actinomycetota</taxon>
        <taxon>Actinomycetes</taxon>
        <taxon>Kitasatosporales</taxon>
        <taxon>Streptomycetaceae</taxon>
        <taxon>Streptomyces</taxon>
    </lineage>
</organism>
<sequence length="542" mass="55327">MRSAAKVAIVGGAFVVVAGGVAYGGYALVGGGGDKGLGGTHTQGAPARTGPPAEDEIKQTSTDFLAAWAKGDAAGAAALTNNQQGASTALTGFRDQAHLTNVTVTPGAANGPVVPYTVKADVSFEGKTAPLSYASQLTVVRGQSTHKALVDWQPAVLYPQLKAGEHLVTGQARNPEIQAVDDKDRPLTKEQFPSLGAILDGLREKYGAKADGTPGIELQIQGDNTTPARTLLTLQKGTPGKLKTTLDADVQAAAEKAVKRFGESSVVAVKPSTGEIRAVADNRIDKFPASLQGRVAPGSTMKIVTAAMLIEKGKATADKPAECPSSAIWQGVTFHNLNNFSMDGEPFSKSFARSCNTAFIKLVDDVNDDGALGRVAADYFGIGQDWKVGVPSFDGSVPASAGAETAAAYIGQGKVQMSPLDMASIAATAKSGQFHQPVIVPQSLDGRALAQAGPLPSGVAAQLRDMMHITATASYGTATQAMSAVGGAKGAKTGSAEKDGQNKSDSWFTAYSDDLAAAALVQSGGHGGDAAGPIVAQVLRAG</sequence>
<dbReference type="GO" id="GO:0046677">
    <property type="term" value="P:response to antibiotic"/>
    <property type="evidence" value="ECO:0007669"/>
    <property type="project" value="InterPro"/>
</dbReference>
<dbReference type="AlphaFoldDB" id="A0A387HJ87"/>
<dbReference type="Pfam" id="PF05223">
    <property type="entry name" value="MecA_N"/>
    <property type="match status" value="1"/>
</dbReference>
<accession>A0A387HJ87</accession>
<dbReference type="Pfam" id="PF00905">
    <property type="entry name" value="Transpeptidase"/>
    <property type="match status" value="1"/>
</dbReference>
<dbReference type="Proteomes" id="UP000271554">
    <property type="component" value="Chromosome"/>
</dbReference>
<evidence type="ECO:0000259" key="1">
    <source>
        <dbReference type="Pfam" id="PF00905"/>
    </source>
</evidence>
<dbReference type="PANTHER" id="PTHR30627">
    <property type="entry name" value="PEPTIDOGLYCAN D,D-TRANSPEPTIDASE"/>
    <property type="match status" value="1"/>
</dbReference>
<evidence type="ECO:0000313" key="4">
    <source>
        <dbReference type="Proteomes" id="UP000271554"/>
    </source>
</evidence>
<dbReference type="GO" id="GO:0071555">
    <property type="term" value="P:cell wall organization"/>
    <property type="evidence" value="ECO:0007669"/>
    <property type="project" value="TreeGrafter"/>
</dbReference>
<dbReference type="KEGG" id="shun:DWB77_04505"/>
<proteinExistence type="predicted"/>
<gene>
    <name evidence="3" type="primary">pbpA_3</name>
    <name evidence="3" type="ORF">DWB77_04505</name>
</gene>
<protein>
    <submittedName>
        <fullName evidence="3">Penicillin-binding protein A</fullName>
    </submittedName>
</protein>
<dbReference type="InterPro" id="IPR012338">
    <property type="entry name" value="Beta-lactam/transpept-like"/>
</dbReference>
<evidence type="ECO:0000259" key="2">
    <source>
        <dbReference type="Pfam" id="PF05223"/>
    </source>
</evidence>
<dbReference type="GO" id="GO:0071972">
    <property type="term" value="F:peptidoglycan L,D-transpeptidase activity"/>
    <property type="evidence" value="ECO:0007669"/>
    <property type="project" value="TreeGrafter"/>
</dbReference>
<reference evidence="3 4" key="1">
    <citation type="submission" date="2018-10" db="EMBL/GenBank/DDBJ databases">
        <title>Relationship between Morphology and Antimicrobial Activity in Streptomyces.</title>
        <authorList>
            <person name="Kang H.J."/>
            <person name="Kim S.B."/>
        </authorList>
    </citation>
    <scope>NUCLEOTIDE SEQUENCE [LARGE SCALE GENOMIC DNA]</scope>
    <source>
        <strain evidence="3 4">BH38</strain>
    </source>
</reference>
<dbReference type="EMBL" id="CP032698">
    <property type="protein sequence ID" value="AYG82333.1"/>
    <property type="molecule type" value="Genomic_DNA"/>
</dbReference>
<feature type="domain" description="NTF2-like N-terminal transpeptidase" evidence="2">
    <location>
        <begin position="59"/>
        <end position="164"/>
    </location>
</feature>
<dbReference type="PANTHER" id="PTHR30627:SF24">
    <property type="entry name" value="PENICILLIN-BINDING PROTEIN 4B"/>
    <property type="match status" value="1"/>
</dbReference>
<dbReference type="InterPro" id="IPR007887">
    <property type="entry name" value="MecA_N"/>
</dbReference>
<dbReference type="InterPro" id="IPR050515">
    <property type="entry name" value="Beta-lactam/transpept"/>
</dbReference>
<dbReference type="OrthoDB" id="5241017at2"/>
<name>A0A387HJ87_9ACTN</name>
<dbReference type="RefSeq" id="WP_120722936.1">
    <property type="nucleotide sequence ID" value="NZ_CP032698.1"/>
</dbReference>
<dbReference type="Gene3D" id="3.40.710.10">
    <property type="entry name" value="DD-peptidase/beta-lactamase superfamily"/>
    <property type="match status" value="1"/>
</dbReference>
<dbReference type="GO" id="GO:0005886">
    <property type="term" value="C:plasma membrane"/>
    <property type="evidence" value="ECO:0007669"/>
    <property type="project" value="TreeGrafter"/>
</dbReference>
<dbReference type="InterPro" id="IPR001460">
    <property type="entry name" value="PCN-bd_Tpept"/>
</dbReference>